<organism evidence="2 3">
    <name type="scientific">Elysia crispata</name>
    <name type="common">lettuce slug</name>
    <dbReference type="NCBI Taxonomy" id="231223"/>
    <lineage>
        <taxon>Eukaryota</taxon>
        <taxon>Metazoa</taxon>
        <taxon>Spiralia</taxon>
        <taxon>Lophotrochozoa</taxon>
        <taxon>Mollusca</taxon>
        <taxon>Gastropoda</taxon>
        <taxon>Heterobranchia</taxon>
        <taxon>Euthyneura</taxon>
        <taxon>Panpulmonata</taxon>
        <taxon>Sacoglossa</taxon>
        <taxon>Placobranchoidea</taxon>
        <taxon>Plakobranchidae</taxon>
        <taxon>Elysia</taxon>
    </lineage>
</organism>
<accession>A0AAE0ZIU9</accession>
<feature type="region of interest" description="Disordered" evidence="1">
    <location>
        <begin position="129"/>
        <end position="185"/>
    </location>
</feature>
<gene>
    <name evidence="2" type="ORF">RRG08_004965</name>
</gene>
<feature type="compositionally biased region" description="Basic and acidic residues" evidence="1">
    <location>
        <begin position="161"/>
        <end position="173"/>
    </location>
</feature>
<dbReference type="EMBL" id="JAWDGP010003892">
    <property type="protein sequence ID" value="KAK3769716.1"/>
    <property type="molecule type" value="Genomic_DNA"/>
</dbReference>
<evidence type="ECO:0000256" key="1">
    <source>
        <dbReference type="SAM" id="MobiDB-lite"/>
    </source>
</evidence>
<dbReference type="Proteomes" id="UP001283361">
    <property type="component" value="Unassembled WGS sequence"/>
</dbReference>
<sequence>MGNKKKYKHHIKYNDFTDNEHWTQEEDPNRALPDAVLIIGRGLPGWLFRGRESPLPSALISNGARLLSMHVYPPLKTRRRTRYISIFKDGAPMPKAFPSKASLFSLYVLTNRSTQAAKRSYRMAESNNLNPLLIDNRPTTTVTKRRGPSNRRRFDEEPETFTDRQSADNDVNKSKGPSNRRRLDQ</sequence>
<evidence type="ECO:0000313" key="2">
    <source>
        <dbReference type="EMBL" id="KAK3769716.1"/>
    </source>
</evidence>
<protein>
    <submittedName>
        <fullName evidence="2">Uncharacterized protein</fullName>
    </submittedName>
</protein>
<dbReference type="AlphaFoldDB" id="A0AAE0ZIU9"/>
<comment type="caution">
    <text evidence="2">The sequence shown here is derived from an EMBL/GenBank/DDBJ whole genome shotgun (WGS) entry which is preliminary data.</text>
</comment>
<name>A0AAE0ZIU9_9GAST</name>
<evidence type="ECO:0000313" key="3">
    <source>
        <dbReference type="Proteomes" id="UP001283361"/>
    </source>
</evidence>
<keyword evidence="3" id="KW-1185">Reference proteome</keyword>
<proteinExistence type="predicted"/>
<reference evidence="2" key="1">
    <citation type="journal article" date="2023" name="G3 (Bethesda)">
        <title>A reference genome for the long-term kleptoplast-retaining sea slug Elysia crispata morphotype clarki.</title>
        <authorList>
            <person name="Eastman K.E."/>
            <person name="Pendleton A.L."/>
            <person name="Shaikh M.A."/>
            <person name="Suttiyut T."/>
            <person name="Ogas R."/>
            <person name="Tomko P."/>
            <person name="Gavelis G."/>
            <person name="Widhalm J.R."/>
            <person name="Wisecaver J.H."/>
        </authorList>
    </citation>
    <scope>NUCLEOTIDE SEQUENCE</scope>
    <source>
        <strain evidence="2">ECLA1</strain>
    </source>
</reference>